<evidence type="ECO:0000256" key="7">
    <source>
        <dbReference type="ARBA" id="ARBA00022801"/>
    </source>
</evidence>
<feature type="chain" id="PRO_5009129081" description="NodB homology domain-containing protein" evidence="14">
    <location>
        <begin position="18"/>
        <end position="246"/>
    </location>
</feature>
<comment type="caution">
    <text evidence="16">The sequence shown here is derived from an EMBL/GenBank/DDBJ whole genome shotgun (WGS) entry which is preliminary data.</text>
</comment>
<dbReference type="EMBL" id="AWGJ01000012">
    <property type="protein sequence ID" value="ODN74152.1"/>
    <property type="molecule type" value="Genomic_DNA"/>
</dbReference>
<keyword evidence="5" id="KW-0479">Metal-binding</keyword>
<accession>A0A1E3HCT3</accession>
<proteinExistence type="predicted"/>
<keyword evidence="8" id="KW-0472">Membrane</keyword>
<keyword evidence="6 14" id="KW-0732">Signal</keyword>
<dbReference type="AlphaFoldDB" id="A0A1E3HCT3"/>
<dbReference type="GO" id="GO:0016810">
    <property type="term" value="F:hydrolase activity, acting on carbon-nitrogen (but not peptide) bonds"/>
    <property type="evidence" value="ECO:0007669"/>
    <property type="project" value="InterPro"/>
</dbReference>
<evidence type="ECO:0000313" key="16">
    <source>
        <dbReference type="EMBL" id="ODN74152.1"/>
    </source>
</evidence>
<evidence type="ECO:0000259" key="15">
    <source>
        <dbReference type="PROSITE" id="PS51677"/>
    </source>
</evidence>
<dbReference type="GO" id="GO:0005886">
    <property type="term" value="C:plasma membrane"/>
    <property type="evidence" value="ECO:0007669"/>
    <property type="project" value="UniProtKB-SubCell"/>
</dbReference>
<dbReference type="InterPro" id="IPR002509">
    <property type="entry name" value="NODB_dom"/>
</dbReference>
<comment type="cofactor">
    <cofactor evidence="1">
        <name>Co(2+)</name>
        <dbReference type="ChEBI" id="CHEBI:48828"/>
    </cofactor>
</comment>
<evidence type="ECO:0000256" key="1">
    <source>
        <dbReference type="ARBA" id="ARBA00001941"/>
    </source>
</evidence>
<feature type="signal peptide" evidence="14">
    <location>
        <begin position="1"/>
        <end position="17"/>
    </location>
</feature>
<feature type="region of interest" description="Disordered" evidence="13">
    <location>
        <begin position="225"/>
        <end position="246"/>
    </location>
</feature>
<dbReference type="GO" id="GO:0098552">
    <property type="term" value="C:side of membrane"/>
    <property type="evidence" value="ECO:0007669"/>
    <property type="project" value="UniProtKB-KW"/>
</dbReference>
<dbReference type="CDD" id="cd10951">
    <property type="entry name" value="CE4_ClCDA_like"/>
    <property type="match status" value="1"/>
</dbReference>
<evidence type="ECO:0000313" key="17">
    <source>
        <dbReference type="Proteomes" id="UP000094065"/>
    </source>
</evidence>
<dbReference type="PANTHER" id="PTHR46471">
    <property type="entry name" value="CHITIN DEACETYLASE"/>
    <property type="match status" value="1"/>
</dbReference>
<dbReference type="GO" id="GO:0046872">
    <property type="term" value="F:metal ion binding"/>
    <property type="evidence" value="ECO:0007669"/>
    <property type="project" value="UniProtKB-KW"/>
</dbReference>
<evidence type="ECO:0000256" key="12">
    <source>
        <dbReference type="ARBA" id="ARBA00023316"/>
    </source>
</evidence>
<dbReference type="GO" id="GO:0071555">
    <property type="term" value="P:cell wall organization"/>
    <property type="evidence" value="ECO:0007669"/>
    <property type="project" value="UniProtKB-KW"/>
</dbReference>
<evidence type="ECO:0000256" key="9">
    <source>
        <dbReference type="ARBA" id="ARBA00023180"/>
    </source>
</evidence>
<keyword evidence="11" id="KW-0449">Lipoprotein</keyword>
<keyword evidence="10" id="KW-0119">Carbohydrate metabolism</keyword>
<name>A0A1E3HCT3_9TREE</name>
<dbReference type="InterPro" id="IPR011330">
    <property type="entry name" value="Glyco_hydro/deAcase_b/a-brl"/>
</dbReference>
<protein>
    <recommendedName>
        <fullName evidence="15">NodB homology domain-containing protein</fullName>
    </recommendedName>
</protein>
<evidence type="ECO:0000256" key="4">
    <source>
        <dbReference type="ARBA" id="ARBA00022622"/>
    </source>
</evidence>
<evidence type="ECO:0000256" key="3">
    <source>
        <dbReference type="ARBA" id="ARBA00022475"/>
    </source>
</evidence>
<evidence type="ECO:0000256" key="2">
    <source>
        <dbReference type="ARBA" id="ARBA00004609"/>
    </source>
</evidence>
<dbReference type="SUPFAM" id="SSF88713">
    <property type="entry name" value="Glycoside hydrolase/deacetylase"/>
    <property type="match status" value="1"/>
</dbReference>
<dbReference type="GO" id="GO:0005975">
    <property type="term" value="P:carbohydrate metabolic process"/>
    <property type="evidence" value="ECO:0007669"/>
    <property type="project" value="InterPro"/>
</dbReference>
<dbReference type="Pfam" id="PF01522">
    <property type="entry name" value="Polysacc_deac_1"/>
    <property type="match status" value="1"/>
</dbReference>
<dbReference type="STRING" id="1295533.A0A1E3HCT3"/>
<keyword evidence="17" id="KW-1185">Reference proteome</keyword>
<evidence type="ECO:0000256" key="11">
    <source>
        <dbReference type="ARBA" id="ARBA00023288"/>
    </source>
</evidence>
<sequence>MFFTTSSLLALLGSTLASPVERATTPKVIDNCTKKGTVALTFDDGPYKYEQDVVNALDGGKGTFFYNGDNYDCIYDRADDIKALYDAGHTLGSHTWSHADLNKLSESEINEELEKIETAFVKILGVKPLYFRPPYGNLNDKAKKVLGERGYKKIFLWSDDTEDANGASSGSSKKVLDGVAKDYPNPHLVLDHSPIKTTSQKVLPHSVPKLKAAGYSLVTVGECLGTDESPYKKVGSPQKKDSSWKC</sequence>
<dbReference type="Gene3D" id="3.20.20.370">
    <property type="entry name" value="Glycoside hydrolase/deacetylase"/>
    <property type="match status" value="1"/>
</dbReference>
<dbReference type="PROSITE" id="PS51677">
    <property type="entry name" value="NODB"/>
    <property type="match status" value="1"/>
</dbReference>
<gene>
    <name evidence="16" type="ORF">L202_07603</name>
</gene>
<evidence type="ECO:0000256" key="5">
    <source>
        <dbReference type="ARBA" id="ARBA00022723"/>
    </source>
</evidence>
<keyword evidence="3" id="KW-1003">Cell membrane</keyword>
<keyword evidence="7" id="KW-0378">Hydrolase</keyword>
<evidence type="ECO:0000256" key="8">
    <source>
        <dbReference type="ARBA" id="ARBA00023136"/>
    </source>
</evidence>
<dbReference type="RefSeq" id="XP_018990014.1">
    <property type="nucleotide sequence ID" value="XM_019142371.1"/>
</dbReference>
<dbReference type="OrthoDB" id="2125469at2759"/>
<feature type="domain" description="NodB homology" evidence="15">
    <location>
        <begin position="36"/>
        <end position="218"/>
    </location>
</feature>
<reference evidence="16 17" key="1">
    <citation type="submission" date="2016-06" db="EMBL/GenBank/DDBJ databases">
        <title>Evolution of pathogenesis and genome organization in the Tremellales.</title>
        <authorList>
            <person name="Cuomo C."/>
            <person name="Litvintseva A."/>
            <person name="Heitman J."/>
            <person name="Chen Y."/>
            <person name="Sun S."/>
            <person name="Springer D."/>
            <person name="Dromer F."/>
            <person name="Young S."/>
            <person name="Zeng Q."/>
            <person name="Chapman S."/>
            <person name="Gujja S."/>
            <person name="Saif S."/>
            <person name="Birren B."/>
        </authorList>
    </citation>
    <scope>NUCLEOTIDE SEQUENCE [LARGE SCALE GENOMIC DNA]</scope>
    <source>
        <strain evidence="16 17">CBS 6039</strain>
    </source>
</reference>
<evidence type="ECO:0000256" key="6">
    <source>
        <dbReference type="ARBA" id="ARBA00022729"/>
    </source>
</evidence>
<evidence type="ECO:0000256" key="14">
    <source>
        <dbReference type="SAM" id="SignalP"/>
    </source>
</evidence>
<evidence type="ECO:0000256" key="10">
    <source>
        <dbReference type="ARBA" id="ARBA00023277"/>
    </source>
</evidence>
<comment type="subcellular location">
    <subcellularLocation>
        <location evidence="2">Cell membrane</location>
        <topology evidence="2">Lipid-anchor</topology>
        <topology evidence="2">GPI-anchor</topology>
    </subcellularLocation>
</comment>
<keyword evidence="9" id="KW-0325">Glycoprotein</keyword>
<evidence type="ECO:0000256" key="13">
    <source>
        <dbReference type="SAM" id="MobiDB-lite"/>
    </source>
</evidence>
<dbReference type="GeneID" id="30158912"/>
<organism evidence="16 17">
    <name type="scientific">Cryptococcus amylolentus CBS 6039</name>
    <dbReference type="NCBI Taxonomy" id="1295533"/>
    <lineage>
        <taxon>Eukaryota</taxon>
        <taxon>Fungi</taxon>
        <taxon>Dikarya</taxon>
        <taxon>Basidiomycota</taxon>
        <taxon>Agaricomycotina</taxon>
        <taxon>Tremellomycetes</taxon>
        <taxon>Tremellales</taxon>
        <taxon>Cryptococcaceae</taxon>
        <taxon>Cryptococcus</taxon>
    </lineage>
</organism>
<keyword evidence="4" id="KW-0336">GPI-anchor</keyword>
<keyword evidence="12" id="KW-0961">Cell wall biogenesis/degradation</keyword>
<dbReference type="PANTHER" id="PTHR46471:SF2">
    <property type="entry name" value="CHITIN DEACETYLASE-RELATED"/>
    <property type="match status" value="1"/>
</dbReference>
<dbReference type="Proteomes" id="UP000094065">
    <property type="component" value="Unassembled WGS sequence"/>
</dbReference>